<feature type="transmembrane region" description="Helical" evidence="1">
    <location>
        <begin position="64"/>
        <end position="87"/>
    </location>
</feature>
<feature type="transmembrane region" description="Helical" evidence="1">
    <location>
        <begin position="37"/>
        <end position="58"/>
    </location>
</feature>
<evidence type="ECO:0000256" key="1">
    <source>
        <dbReference type="SAM" id="Phobius"/>
    </source>
</evidence>
<proteinExistence type="predicted"/>
<reference evidence="2 3" key="1">
    <citation type="journal article" date="2004" name="Proc. Natl. Acad. Sci. U.S.A.">
        <title>Comparison of the genome of the oral pathogen Treponema denticola with other spirochete genomes.</title>
        <authorList>
            <person name="Seshadri R."/>
            <person name="Myers G.S."/>
            <person name="Tettelin H."/>
            <person name="Eisen J.A."/>
            <person name="Heidelberg J.F."/>
            <person name="Dodson R.J."/>
            <person name="Davidsen T.M."/>
            <person name="DeBoy R.T."/>
            <person name="Fouts D.E."/>
            <person name="Haft D.H."/>
            <person name="Selengut J."/>
            <person name="Ren Q."/>
            <person name="Brinkac L.M."/>
            <person name="Madupu R."/>
            <person name="Kolonay J."/>
            <person name="Durkin S.A."/>
            <person name="Daugherty S.C."/>
            <person name="Shetty J."/>
            <person name="Shvartsbeyn A."/>
            <person name="Gebregeorgis E."/>
            <person name="Geer K."/>
            <person name="Tsegaye G."/>
            <person name="Malek J."/>
            <person name="Ayodeji B."/>
            <person name="Shatsman S."/>
            <person name="McLeod M.P."/>
            <person name="Smajs D."/>
            <person name="Howell J.K."/>
            <person name="Pal S."/>
            <person name="Amin A."/>
            <person name="Vashisth P."/>
            <person name="McNeill T.Z."/>
            <person name="Xiang Q."/>
            <person name="Sodergren E."/>
            <person name="Baca E."/>
            <person name="Weinstock G.M."/>
            <person name="Norris S.J."/>
            <person name="Fraser C.M."/>
            <person name="Paulsen I.T."/>
        </authorList>
    </citation>
    <scope>NUCLEOTIDE SEQUENCE [LARGE SCALE GENOMIC DNA]</scope>
    <source>
        <strain evidence="3">ATCC 35405 / DSM 14222 / CIP 103919 / JCM 8153 / KCTC 15104</strain>
    </source>
</reference>
<protein>
    <submittedName>
        <fullName evidence="2">Uncharacterized protein</fullName>
    </submittedName>
</protein>
<dbReference type="PaxDb" id="243275-TDE_1561"/>
<organism evidence="2 3">
    <name type="scientific">Treponema denticola (strain ATCC 35405 / DSM 14222 / CIP 103919 / JCM 8153 / KCTC 15104)</name>
    <dbReference type="NCBI Taxonomy" id="243275"/>
    <lineage>
        <taxon>Bacteria</taxon>
        <taxon>Pseudomonadati</taxon>
        <taxon>Spirochaetota</taxon>
        <taxon>Spirochaetia</taxon>
        <taxon>Spirochaetales</taxon>
        <taxon>Treponemataceae</taxon>
        <taxon>Treponema</taxon>
    </lineage>
</organism>
<dbReference type="eggNOG" id="ENOG5032NTB">
    <property type="taxonomic scope" value="Bacteria"/>
</dbReference>
<name>Q73ME7_TREDE</name>
<evidence type="ECO:0000313" key="2">
    <source>
        <dbReference type="EMBL" id="AAS12078.1"/>
    </source>
</evidence>
<sequence>MTIFFRVLGILYILGCLVLFFYCFVFTGLSNHSSYNITCYIICYGLLGFILGLILIFFSSERKISILLFAIIILIFAGVSNVFNIMISYDEWLRRGMPEKYTFLFSK</sequence>
<keyword evidence="3" id="KW-1185">Reference proteome</keyword>
<keyword evidence="1" id="KW-1133">Transmembrane helix</keyword>
<dbReference type="STRING" id="243275.TDE_1561"/>
<keyword evidence="1" id="KW-0812">Transmembrane</keyword>
<dbReference type="AlphaFoldDB" id="Q73ME7"/>
<accession>Q73ME7</accession>
<feature type="transmembrane region" description="Helical" evidence="1">
    <location>
        <begin position="6"/>
        <end position="25"/>
    </location>
</feature>
<keyword evidence="1" id="KW-0472">Membrane</keyword>
<dbReference type="Proteomes" id="UP000008212">
    <property type="component" value="Chromosome"/>
</dbReference>
<dbReference type="KEGG" id="tde:TDE_1561"/>
<dbReference type="OrthoDB" id="363220at2"/>
<evidence type="ECO:0000313" key="3">
    <source>
        <dbReference type="Proteomes" id="UP000008212"/>
    </source>
</evidence>
<dbReference type="HOGENOM" id="CLU_2208883_0_0_12"/>
<gene>
    <name evidence="2" type="ordered locus">TDE_1561</name>
</gene>
<dbReference type="EMBL" id="AE017226">
    <property type="protein sequence ID" value="AAS12078.1"/>
    <property type="molecule type" value="Genomic_DNA"/>
</dbReference>